<evidence type="ECO:0000256" key="1">
    <source>
        <dbReference type="SAM" id="MobiDB-lite"/>
    </source>
</evidence>
<evidence type="ECO:0000313" key="2">
    <source>
        <dbReference type="EMBL" id="CAD6187660.1"/>
    </source>
</evidence>
<dbReference type="Proteomes" id="UP000835052">
    <property type="component" value="Unassembled WGS sequence"/>
</dbReference>
<feature type="compositionally biased region" description="Polar residues" evidence="1">
    <location>
        <begin position="112"/>
        <end position="122"/>
    </location>
</feature>
<protein>
    <submittedName>
        <fullName evidence="2">Uncharacterized protein</fullName>
    </submittedName>
</protein>
<comment type="caution">
    <text evidence="2">The sequence shown here is derived from an EMBL/GenBank/DDBJ whole genome shotgun (WGS) entry which is preliminary data.</text>
</comment>
<feature type="region of interest" description="Disordered" evidence="1">
    <location>
        <begin position="60"/>
        <end position="128"/>
    </location>
</feature>
<organism evidence="2 3">
    <name type="scientific">Caenorhabditis auriculariae</name>
    <dbReference type="NCBI Taxonomy" id="2777116"/>
    <lineage>
        <taxon>Eukaryota</taxon>
        <taxon>Metazoa</taxon>
        <taxon>Ecdysozoa</taxon>
        <taxon>Nematoda</taxon>
        <taxon>Chromadorea</taxon>
        <taxon>Rhabditida</taxon>
        <taxon>Rhabditina</taxon>
        <taxon>Rhabditomorpha</taxon>
        <taxon>Rhabditoidea</taxon>
        <taxon>Rhabditidae</taxon>
        <taxon>Peloderinae</taxon>
        <taxon>Caenorhabditis</taxon>
    </lineage>
</organism>
<feature type="compositionally biased region" description="Basic residues" evidence="1">
    <location>
        <begin position="67"/>
        <end position="82"/>
    </location>
</feature>
<evidence type="ECO:0000313" key="3">
    <source>
        <dbReference type="Proteomes" id="UP000835052"/>
    </source>
</evidence>
<dbReference type="EMBL" id="CAJGYM010000007">
    <property type="protein sequence ID" value="CAD6187660.1"/>
    <property type="molecule type" value="Genomic_DNA"/>
</dbReference>
<sequence length="128" mass="14437">MANDLQDGRGIRILASEQWTICPVGHFTCKFHPYSLTHAAVFSGKCIIVDEVLKWNLDKRRRDMQKAVRRSRKCNEKRRTRHRAADDVSGHQMSIIDRRASGEPSLRPSPPSAANSLTTGHSSPHKPP</sequence>
<gene>
    <name evidence="2" type="ORF">CAUJ_LOCUS3579</name>
</gene>
<keyword evidence="3" id="KW-1185">Reference proteome</keyword>
<name>A0A8S1H2Q9_9PELO</name>
<reference evidence="2" key="1">
    <citation type="submission" date="2020-10" db="EMBL/GenBank/DDBJ databases">
        <authorList>
            <person name="Kikuchi T."/>
        </authorList>
    </citation>
    <scope>NUCLEOTIDE SEQUENCE</scope>
    <source>
        <strain evidence="2">NKZ352</strain>
    </source>
</reference>
<dbReference type="AlphaFoldDB" id="A0A8S1H2Q9"/>
<proteinExistence type="predicted"/>
<accession>A0A8S1H2Q9</accession>